<evidence type="ECO:0000313" key="1">
    <source>
        <dbReference type="EMBL" id="GAI36654.1"/>
    </source>
</evidence>
<accession>X1Q0A7</accession>
<feature type="non-terminal residue" evidence="1">
    <location>
        <position position="70"/>
    </location>
</feature>
<gene>
    <name evidence="1" type="ORF">S06H3_47761</name>
</gene>
<comment type="caution">
    <text evidence="1">The sequence shown here is derived from an EMBL/GenBank/DDBJ whole genome shotgun (WGS) entry which is preliminary data.</text>
</comment>
<protein>
    <submittedName>
        <fullName evidence="1">Uncharacterized protein</fullName>
    </submittedName>
</protein>
<sequence length="70" mass="8257">MNKDQAQRIIKDTFESKFDRNRFTRFIVELLNLKSLAVSDPRVAFNENQVPNAYQPFINSFEKIADYRTG</sequence>
<reference evidence="1" key="1">
    <citation type="journal article" date="2014" name="Front. Microbiol.">
        <title>High frequency of phylogenetically diverse reductive dehalogenase-homologous genes in deep subseafloor sedimentary metagenomes.</title>
        <authorList>
            <person name="Kawai M."/>
            <person name="Futagami T."/>
            <person name="Toyoda A."/>
            <person name="Takaki Y."/>
            <person name="Nishi S."/>
            <person name="Hori S."/>
            <person name="Arai W."/>
            <person name="Tsubouchi T."/>
            <person name="Morono Y."/>
            <person name="Uchiyama I."/>
            <person name="Ito T."/>
            <person name="Fujiyama A."/>
            <person name="Inagaki F."/>
            <person name="Takami H."/>
        </authorList>
    </citation>
    <scope>NUCLEOTIDE SEQUENCE</scope>
    <source>
        <strain evidence="1">Expedition CK06-06</strain>
    </source>
</reference>
<proteinExistence type="predicted"/>
<organism evidence="1">
    <name type="scientific">marine sediment metagenome</name>
    <dbReference type="NCBI Taxonomy" id="412755"/>
    <lineage>
        <taxon>unclassified sequences</taxon>
        <taxon>metagenomes</taxon>
        <taxon>ecological metagenomes</taxon>
    </lineage>
</organism>
<name>X1Q0A7_9ZZZZ</name>
<dbReference type="EMBL" id="BARV01030024">
    <property type="protein sequence ID" value="GAI36654.1"/>
    <property type="molecule type" value="Genomic_DNA"/>
</dbReference>
<dbReference type="AlphaFoldDB" id="X1Q0A7"/>